<evidence type="ECO:0000313" key="4">
    <source>
        <dbReference type="EMBL" id="HIU25471.1"/>
    </source>
</evidence>
<feature type="transmembrane region" description="Helical" evidence="2">
    <location>
        <begin position="12"/>
        <end position="32"/>
    </location>
</feature>
<dbReference type="NCBIfam" id="TIGR00350">
    <property type="entry name" value="lytR_cpsA_psr"/>
    <property type="match status" value="1"/>
</dbReference>
<organism evidence="4 5">
    <name type="scientific">Candidatus Allocopromorpha excrementigallinarum</name>
    <dbReference type="NCBI Taxonomy" id="2840742"/>
    <lineage>
        <taxon>Bacteria</taxon>
        <taxon>Bacillati</taxon>
        <taxon>Bacillota</taxon>
        <taxon>Clostridia</taxon>
        <taxon>Eubacteriales</taxon>
        <taxon>Eubacteriaceae</taxon>
        <taxon>Eubacteriaceae incertae sedis</taxon>
        <taxon>Candidatus Allocopromorpha</taxon>
    </lineage>
</organism>
<dbReference type="Gene3D" id="3.40.190.10">
    <property type="entry name" value="Periplasmic binding protein-like II"/>
    <property type="match status" value="1"/>
</dbReference>
<proteinExistence type="inferred from homology"/>
<feature type="transmembrane region" description="Helical" evidence="2">
    <location>
        <begin position="68"/>
        <end position="88"/>
    </location>
</feature>
<evidence type="ECO:0000256" key="2">
    <source>
        <dbReference type="SAM" id="Phobius"/>
    </source>
</evidence>
<evidence type="ECO:0000256" key="1">
    <source>
        <dbReference type="ARBA" id="ARBA00006068"/>
    </source>
</evidence>
<keyword evidence="2" id="KW-1133">Transmembrane helix</keyword>
<dbReference type="EMBL" id="DVMP01000065">
    <property type="protein sequence ID" value="HIU25471.1"/>
    <property type="molecule type" value="Genomic_DNA"/>
</dbReference>
<keyword evidence="2" id="KW-0472">Membrane</keyword>
<reference evidence="4" key="2">
    <citation type="journal article" date="2021" name="PeerJ">
        <title>Extensive microbial diversity within the chicken gut microbiome revealed by metagenomics and culture.</title>
        <authorList>
            <person name="Gilroy R."/>
            <person name="Ravi A."/>
            <person name="Getino M."/>
            <person name="Pursley I."/>
            <person name="Horton D.L."/>
            <person name="Alikhan N.F."/>
            <person name="Baker D."/>
            <person name="Gharbi K."/>
            <person name="Hall N."/>
            <person name="Watson M."/>
            <person name="Adriaenssens E.M."/>
            <person name="Foster-Nyarko E."/>
            <person name="Jarju S."/>
            <person name="Secka A."/>
            <person name="Antonio M."/>
            <person name="Oren A."/>
            <person name="Chaudhuri R.R."/>
            <person name="La Ragione R."/>
            <person name="Hildebrand F."/>
            <person name="Pallen M.J."/>
        </authorList>
    </citation>
    <scope>NUCLEOTIDE SEQUENCE</scope>
    <source>
        <strain evidence="4">ChiHcec3-6078</strain>
    </source>
</reference>
<dbReference type="Proteomes" id="UP000824090">
    <property type="component" value="Unassembled WGS sequence"/>
</dbReference>
<dbReference type="AlphaFoldDB" id="A0A9D1HZA1"/>
<comment type="caution">
    <text evidence="4">The sequence shown here is derived from an EMBL/GenBank/DDBJ whole genome shotgun (WGS) entry which is preliminary data.</text>
</comment>
<accession>A0A9D1HZA1</accession>
<sequence>MKQKIRENPMGTIALLLQLVLSAALMVLIVISGLLPGIYTGLIGLGLAVLLAAAALGVFLPRERLVRLIIAVISFIVSAVIIIAGIYVKRTSDALSGIAGSSSETASISVYVFEDDEAQTIEDARDYDFGILASLDRDNTDKALEMIEEDTGSAVNTSEYNTVTDLADAMADGEIQSIILNQEYMKMLEEWDEEEASGDGEERDYPQFAASLRILATYNIENTREASYSGDNGEFIMYISGIDTWGGISTRSRSDVNILAAVNTETKEILLVSTPRDYYVPLSISGGVRDKLTHAGIYGVQCSMDTLSMLYGIDIDYYFRVNFSGFEKIIDELGGITVWSDYTFDVPPDFHYEQGNNDLNGLEALAFARERYTLPGGDQARGQNQMNVIISVADKLTSAAVLGNYMNILDSLEGTFETDMPYSTIASLVRQQIAEGTQWNISSYAVTGTGSHGSTYSMGSRQLYVMIPNQESVDKASQLIQRVMAGEKLEETDLAGGYETEE</sequence>
<dbReference type="Gene3D" id="3.40.630.190">
    <property type="entry name" value="LCP protein"/>
    <property type="match status" value="1"/>
</dbReference>
<comment type="similarity">
    <text evidence="1">Belongs to the LytR/CpsA/Psr (LCP) family.</text>
</comment>
<dbReference type="InterPro" id="IPR004474">
    <property type="entry name" value="LytR_CpsA_psr"/>
</dbReference>
<evidence type="ECO:0000259" key="3">
    <source>
        <dbReference type="Pfam" id="PF03816"/>
    </source>
</evidence>
<protein>
    <submittedName>
        <fullName evidence="4">LCP family protein</fullName>
    </submittedName>
</protein>
<gene>
    <name evidence="4" type="ORF">IAC50_03090</name>
</gene>
<dbReference type="Pfam" id="PF03816">
    <property type="entry name" value="LytR_cpsA_psr"/>
    <property type="match status" value="1"/>
</dbReference>
<keyword evidence="2" id="KW-0812">Transmembrane</keyword>
<feature type="transmembrane region" description="Helical" evidence="2">
    <location>
        <begin position="38"/>
        <end position="61"/>
    </location>
</feature>
<dbReference type="PANTHER" id="PTHR33392:SF6">
    <property type="entry name" value="POLYISOPRENYL-TEICHOIC ACID--PEPTIDOGLYCAN TEICHOIC ACID TRANSFERASE TAGU"/>
    <property type="match status" value="1"/>
</dbReference>
<feature type="domain" description="Cell envelope-related transcriptional attenuator" evidence="3">
    <location>
        <begin position="253"/>
        <end position="397"/>
    </location>
</feature>
<name>A0A9D1HZA1_9FIRM</name>
<reference evidence="4" key="1">
    <citation type="submission" date="2020-10" db="EMBL/GenBank/DDBJ databases">
        <authorList>
            <person name="Gilroy R."/>
        </authorList>
    </citation>
    <scope>NUCLEOTIDE SEQUENCE</scope>
    <source>
        <strain evidence="4">ChiHcec3-6078</strain>
    </source>
</reference>
<evidence type="ECO:0000313" key="5">
    <source>
        <dbReference type="Proteomes" id="UP000824090"/>
    </source>
</evidence>
<dbReference type="InterPro" id="IPR050922">
    <property type="entry name" value="LytR/CpsA/Psr_CW_biosynth"/>
</dbReference>
<dbReference type="PANTHER" id="PTHR33392">
    <property type="entry name" value="POLYISOPRENYL-TEICHOIC ACID--PEPTIDOGLYCAN TEICHOIC ACID TRANSFERASE TAGU"/>
    <property type="match status" value="1"/>
</dbReference>